<gene>
    <name evidence="1" type="ORF">LCGC14_2503620</name>
</gene>
<proteinExistence type="predicted"/>
<name>A0A0F9DUU1_9ZZZZ</name>
<dbReference type="EMBL" id="LAZR01039986">
    <property type="protein sequence ID" value="KKL15638.1"/>
    <property type="molecule type" value="Genomic_DNA"/>
</dbReference>
<protein>
    <submittedName>
        <fullName evidence="1">Uncharacterized protein</fullName>
    </submittedName>
</protein>
<comment type="caution">
    <text evidence="1">The sequence shown here is derived from an EMBL/GenBank/DDBJ whole genome shotgun (WGS) entry which is preliminary data.</text>
</comment>
<organism evidence="1">
    <name type="scientific">marine sediment metagenome</name>
    <dbReference type="NCBI Taxonomy" id="412755"/>
    <lineage>
        <taxon>unclassified sequences</taxon>
        <taxon>metagenomes</taxon>
        <taxon>ecological metagenomes</taxon>
    </lineage>
</organism>
<dbReference type="AlphaFoldDB" id="A0A0F9DUU1"/>
<sequence length="229" mass="26925">MKSIKYAHIVPLGNFRLSDKYNDMHLLLYHWAKESEKYLKYAKQSKVYKMLDNSQYELRQEIDYDDLIRYAERMKCDEIIAPDVMYDFPRTKKLIEDFIPKVPKGMKIQGVVCGSTVGDLDACYDWLCENERIDVIGISKHGCSFDSVDYYNDRQKFMNTILGTYKPIHMLGVNHFDDFLTNISTFPIRSIDGKFLAKVANFNEKIDLNKHINPNRLQSLFDLFKAMKK</sequence>
<accession>A0A0F9DUU1</accession>
<reference evidence="1" key="1">
    <citation type="journal article" date="2015" name="Nature">
        <title>Complex archaea that bridge the gap between prokaryotes and eukaryotes.</title>
        <authorList>
            <person name="Spang A."/>
            <person name="Saw J.H."/>
            <person name="Jorgensen S.L."/>
            <person name="Zaremba-Niedzwiedzka K."/>
            <person name="Martijn J."/>
            <person name="Lind A.E."/>
            <person name="van Eijk R."/>
            <person name="Schleper C."/>
            <person name="Guy L."/>
            <person name="Ettema T.J."/>
        </authorList>
    </citation>
    <scope>NUCLEOTIDE SEQUENCE</scope>
</reference>
<evidence type="ECO:0000313" key="1">
    <source>
        <dbReference type="EMBL" id="KKL15638.1"/>
    </source>
</evidence>